<evidence type="ECO:0000256" key="1">
    <source>
        <dbReference type="ARBA" id="ARBA00022723"/>
    </source>
</evidence>
<dbReference type="PANTHER" id="PTHR14296">
    <property type="entry name" value="REMODELING AND SPACING FACTOR 1"/>
    <property type="match status" value="1"/>
</dbReference>
<dbReference type="SMART" id="SM00249">
    <property type="entry name" value="PHD"/>
    <property type="match status" value="1"/>
</dbReference>
<feature type="compositionally biased region" description="Polar residues" evidence="5">
    <location>
        <begin position="990"/>
        <end position="1011"/>
    </location>
</feature>
<feature type="compositionally biased region" description="Basic residues" evidence="5">
    <location>
        <begin position="201"/>
        <end position="226"/>
    </location>
</feature>
<feature type="domain" description="PHD-type" evidence="6">
    <location>
        <begin position="466"/>
        <end position="522"/>
    </location>
</feature>
<gene>
    <name evidence="7" type="ORF">AC578_1837</name>
</gene>
<organism evidence="7 8">
    <name type="scientific">Pseudocercospora eumusae</name>
    <dbReference type="NCBI Taxonomy" id="321146"/>
    <lineage>
        <taxon>Eukaryota</taxon>
        <taxon>Fungi</taxon>
        <taxon>Dikarya</taxon>
        <taxon>Ascomycota</taxon>
        <taxon>Pezizomycotina</taxon>
        <taxon>Dothideomycetes</taxon>
        <taxon>Dothideomycetidae</taxon>
        <taxon>Mycosphaerellales</taxon>
        <taxon>Mycosphaerellaceae</taxon>
        <taxon>Pseudocercospora</taxon>
    </lineage>
</organism>
<evidence type="ECO:0000256" key="3">
    <source>
        <dbReference type="ARBA" id="ARBA00022833"/>
    </source>
</evidence>
<evidence type="ECO:0000313" key="8">
    <source>
        <dbReference type="Proteomes" id="UP000070133"/>
    </source>
</evidence>
<dbReference type="Pfam" id="PF00628">
    <property type="entry name" value="PHD"/>
    <property type="match status" value="1"/>
</dbReference>
<keyword evidence="2 4" id="KW-0863">Zinc-finger</keyword>
<accession>A0A139HKD9</accession>
<keyword evidence="3" id="KW-0862">Zinc</keyword>
<dbReference type="STRING" id="321146.A0A139HKD9"/>
<feature type="region of interest" description="Disordered" evidence="5">
    <location>
        <begin position="522"/>
        <end position="1011"/>
    </location>
</feature>
<evidence type="ECO:0000313" key="7">
    <source>
        <dbReference type="EMBL" id="KXT02876.1"/>
    </source>
</evidence>
<feature type="compositionally biased region" description="Polar residues" evidence="5">
    <location>
        <begin position="769"/>
        <end position="782"/>
    </location>
</feature>
<dbReference type="InterPro" id="IPR028938">
    <property type="entry name" value="Rsf1-like"/>
</dbReference>
<evidence type="ECO:0000256" key="5">
    <source>
        <dbReference type="SAM" id="MobiDB-lite"/>
    </source>
</evidence>
<dbReference type="PROSITE" id="PS01359">
    <property type="entry name" value="ZF_PHD_1"/>
    <property type="match status" value="1"/>
</dbReference>
<dbReference type="GO" id="GO:0031213">
    <property type="term" value="C:RSF complex"/>
    <property type="evidence" value="ECO:0007669"/>
    <property type="project" value="InterPro"/>
</dbReference>
<proteinExistence type="predicted"/>
<dbReference type="InterPro" id="IPR013083">
    <property type="entry name" value="Znf_RING/FYVE/PHD"/>
</dbReference>
<feature type="compositionally biased region" description="Low complexity" evidence="5">
    <location>
        <begin position="729"/>
        <end position="758"/>
    </location>
</feature>
<feature type="compositionally biased region" description="Low complexity" evidence="5">
    <location>
        <begin position="708"/>
        <end position="717"/>
    </location>
</feature>
<evidence type="ECO:0000256" key="4">
    <source>
        <dbReference type="PROSITE-ProRule" id="PRU00146"/>
    </source>
</evidence>
<name>A0A139HKD9_9PEZI</name>
<dbReference type="Proteomes" id="UP000070133">
    <property type="component" value="Unassembled WGS sequence"/>
</dbReference>
<feature type="compositionally biased region" description="Acidic residues" evidence="5">
    <location>
        <begin position="230"/>
        <end position="251"/>
    </location>
</feature>
<dbReference type="AlphaFoldDB" id="A0A139HKD9"/>
<feature type="compositionally biased region" description="Low complexity" evidence="5">
    <location>
        <begin position="818"/>
        <end position="830"/>
    </location>
</feature>
<feature type="compositionally biased region" description="Basic and acidic residues" evidence="5">
    <location>
        <begin position="434"/>
        <end position="457"/>
    </location>
</feature>
<feature type="compositionally biased region" description="Pro residues" evidence="5">
    <location>
        <begin position="849"/>
        <end position="858"/>
    </location>
</feature>
<feature type="region of interest" description="Disordered" evidence="5">
    <location>
        <begin position="189"/>
        <end position="266"/>
    </location>
</feature>
<keyword evidence="8" id="KW-1185">Reference proteome</keyword>
<protein>
    <recommendedName>
        <fullName evidence="6">PHD-type domain-containing protein</fullName>
    </recommendedName>
</protein>
<reference evidence="7 8" key="1">
    <citation type="submission" date="2015-07" db="EMBL/GenBank/DDBJ databases">
        <title>Comparative genomics of the Sigatoka disease complex on banana suggests a link between parallel evolutionary changes in Pseudocercospora fijiensis and Pseudocercospora eumusae and increased virulence on the banana host.</title>
        <authorList>
            <person name="Chang T.-C."/>
            <person name="Salvucci A."/>
            <person name="Crous P.W."/>
            <person name="Stergiopoulos I."/>
        </authorList>
    </citation>
    <scope>NUCLEOTIDE SEQUENCE [LARGE SCALE GENOMIC DNA]</scope>
    <source>
        <strain evidence="7 8">CBS 114824</strain>
    </source>
</reference>
<evidence type="ECO:0000256" key="2">
    <source>
        <dbReference type="ARBA" id="ARBA00022771"/>
    </source>
</evidence>
<dbReference type="SUPFAM" id="SSF57903">
    <property type="entry name" value="FYVE/PHD zinc finger"/>
    <property type="match status" value="1"/>
</dbReference>
<feature type="region of interest" description="Disordered" evidence="5">
    <location>
        <begin position="335"/>
        <end position="457"/>
    </location>
</feature>
<dbReference type="InterPro" id="IPR019787">
    <property type="entry name" value="Znf_PHD-finger"/>
</dbReference>
<dbReference type="OrthoDB" id="303107at2759"/>
<dbReference type="InterPro" id="IPR001965">
    <property type="entry name" value="Znf_PHD"/>
</dbReference>
<feature type="compositionally biased region" description="Basic and acidic residues" evidence="5">
    <location>
        <begin position="346"/>
        <end position="417"/>
    </location>
</feature>
<dbReference type="GO" id="GO:0006355">
    <property type="term" value="P:regulation of DNA-templated transcription"/>
    <property type="evidence" value="ECO:0007669"/>
    <property type="project" value="InterPro"/>
</dbReference>
<sequence length="1011" mass="113195">MPRYKRTREDAELDVPVEPAVSEEHKEILAKLRNMWHFASLMQYIFLFGHVVKIDEDFDIEDLEAECLRPTPSEKLARIGLQLLKYVSSHRGLTPDIFDEYTRRQYLAKAPQRNPFGDAEDPVPFNQLDIYTRIQVLQQLSTWTLGNAERIRGMMAQDENHTGWRMEPLGWDKEDRAYYVLDDNRLYRRADEPIPPPTPKVKAKTKAKSKAKKSAPRKGTRASKRRKIDDSEDDEPEATPEADDTAIEDSEMVNGTSEIVTEDEPGYGFTSKTWECIAITLEEYQDFMASIFRSRDPNEKQLRKTLEEDVLPIIEKRAEALRQKQLKKVRELENLQKMATAKRSSRLADKADKEAKEREEREAEEKRQRDLKMARDEQDRQKRIEEGHESRRLTREQRVREREAKRILHEEELAKLEDEAERAESQGLDENPNEDTKRASGRQRENQREQHKKELERLAEEDGNWYFDCSVCGQHGENMDDGSHSIACDRCNVWQHSKCHGFTPKQAEQDDFVFICSTCKRKEEDAKKPKIPPLKLHNRTSASPEAHKASSRPSTANGQFGNGAQPHLARPQQYRASPGAGQFAYGSSSSGFQPHPNGQAPPSTYMLPPVGNFAPRPPQNQPQQSPQHWQGSPPPIHGYQSSPSNFAPRPPQNQPQQSHWQVSPPPIHGYQSSPSANGYAGHQQQHQYAHQAAVASSGGHPQQHHQHYAQPTPYQQASGYSPRDPGTVHPAPQHHQQYQPQYSPQHQQQDPQYHSQHPNSHPRAVAHGQISQGSSQLANGFQSPVKAAAKLASSPPPQQHAQVARTPQAPPPYPPAQPYHQQQQHLQQSPRTNLPPPAPQSSAHSPVKTSPPPQPPALYPRSSPSQHLPHLARTPQQGLETPLANGYHPGAPVHTPQMHPPTAHGAQGASPNGTHVAADGMSGPWPEGSKAIPQKHDQSPVPPGSAQSVGDMKVLPPATPLAPSPGQQAALTAGSVPVKKMQPSPDLKPANTSPFPSSQFEALKASPQQNQ</sequence>
<comment type="caution">
    <text evidence="7">The sequence shown here is derived from an EMBL/GenBank/DDBJ whole genome shotgun (WGS) entry which is preliminary data.</text>
</comment>
<dbReference type="InterPro" id="IPR019786">
    <property type="entry name" value="Zinc_finger_PHD-type_CS"/>
</dbReference>
<dbReference type="PROSITE" id="PS50016">
    <property type="entry name" value="ZF_PHD_2"/>
    <property type="match status" value="1"/>
</dbReference>
<dbReference type="EMBL" id="LFZN01000036">
    <property type="protein sequence ID" value="KXT02876.1"/>
    <property type="molecule type" value="Genomic_DNA"/>
</dbReference>
<feature type="compositionally biased region" description="Low complexity" evidence="5">
    <location>
        <begin position="678"/>
        <end position="693"/>
    </location>
</feature>
<dbReference type="PANTHER" id="PTHR14296:SF3">
    <property type="entry name" value="DIKAR, ISOFORM F"/>
    <property type="match status" value="1"/>
</dbReference>
<feature type="compositionally biased region" description="Low complexity" evidence="5">
    <location>
        <begin position="621"/>
        <end position="631"/>
    </location>
</feature>
<dbReference type="GO" id="GO:0008270">
    <property type="term" value="F:zinc ion binding"/>
    <property type="evidence" value="ECO:0007669"/>
    <property type="project" value="UniProtKB-KW"/>
</dbReference>
<feature type="compositionally biased region" description="Low complexity" evidence="5">
    <location>
        <begin position="783"/>
        <end position="793"/>
    </location>
</feature>
<evidence type="ECO:0000259" key="6">
    <source>
        <dbReference type="PROSITE" id="PS50016"/>
    </source>
</evidence>
<dbReference type="InterPro" id="IPR011011">
    <property type="entry name" value="Znf_FYVE_PHD"/>
</dbReference>
<feature type="compositionally biased region" description="Pro residues" evidence="5">
    <location>
        <begin position="808"/>
        <end position="817"/>
    </location>
</feature>
<dbReference type="Gene3D" id="3.30.40.10">
    <property type="entry name" value="Zinc/RING finger domain, C3HC4 (zinc finger)"/>
    <property type="match status" value="1"/>
</dbReference>
<keyword evidence="1" id="KW-0479">Metal-binding</keyword>